<proteinExistence type="predicted"/>
<evidence type="ECO:0000313" key="3">
    <source>
        <dbReference type="Proteomes" id="UP000198287"/>
    </source>
</evidence>
<sequence>MVKLLYKGDLETALYKSDTRNKFEQHDKKLNNMLSRTDIESGSNKNVTVLQLLVEQENNEQNDTKEADDVHHGRPSKAILHSTIRIVSFLLIVAYEGKLYDAVTFPKSEITGTVQDLVTSGKYSVKMTKDVKSGNYFNKSNNTAALNNSWGHQDNVMHHASKATPVEMDISNCIDWVESSPAKKYDNHACVGYEFELRSLHKSHRFDKLITTKNHGNYRMELTGENHKLSRRRGWTKHDLLHKVSKSSNKRLVAGATSLRISKFPFRLMDTGLMQLVHTTFTDSIWSGTQSPSKVFTIKDYSGLFLVFVVLLIISSFLFVCELCYKWLQPILRRILDSSNRGLKCRVTSQMAWNYYSCLVGRRKLYKIYHYDEVHII</sequence>
<gene>
    <name evidence="2" type="ORF">Fcan01_08390</name>
</gene>
<evidence type="ECO:0000313" key="2">
    <source>
        <dbReference type="EMBL" id="OXA58495.1"/>
    </source>
</evidence>
<keyword evidence="1" id="KW-0812">Transmembrane</keyword>
<name>A0A226ELC2_FOLCA</name>
<keyword evidence="1" id="KW-1133">Transmembrane helix</keyword>
<evidence type="ECO:0000256" key="1">
    <source>
        <dbReference type="SAM" id="Phobius"/>
    </source>
</evidence>
<accession>A0A226ELC2</accession>
<dbReference type="Proteomes" id="UP000198287">
    <property type="component" value="Unassembled WGS sequence"/>
</dbReference>
<keyword evidence="3" id="KW-1185">Reference proteome</keyword>
<reference evidence="2 3" key="1">
    <citation type="submission" date="2015-12" db="EMBL/GenBank/DDBJ databases">
        <title>The genome of Folsomia candida.</title>
        <authorList>
            <person name="Faddeeva A."/>
            <person name="Derks M.F."/>
            <person name="Anvar Y."/>
            <person name="Smit S."/>
            <person name="Van Straalen N."/>
            <person name="Roelofs D."/>
        </authorList>
    </citation>
    <scope>NUCLEOTIDE SEQUENCE [LARGE SCALE GENOMIC DNA]</scope>
    <source>
        <strain evidence="2 3">VU population</strain>
        <tissue evidence="2">Whole body</tissue>
    </source>
</reference>
<dbReference type="AlphaFoldDB" id="A0A226ELC2"/>
<feature type="transmembrane region" description="Helical" evidence="1">
    <location>
        <begin position="301"/>
        <end position="325"/>
    </location>
</feature>
<keyword evidence="1" id="KW-0472">Membrane</keyword>
<comment type="caution">
    <text evidence="2">The sequence shown here is derived from an EMBL/GenBank/DDBJ whole genome shotgun (WGS) entry which is preliminary data.</text>
</comment>
<organism evidence="2 3">
    <name type="scientific">Folsomia candida</name>
    <name type="common">Springtail</name>
    <dbReference type="NCBI Taxonomy" id="158441"/>
    <lineage>
        <taxon>Eukaryota</taxon>
        <taxon>Metazoa</taxon>
        <taxon>Ecdysozoa</taxon>
        <taxon>Arthropoda</taxon>
        <taxon>Hexapoda</taxon>
        <taxon>Collembola</taxon>
        <taxon>Entomobryomorpha</taxon>
        <taxon>Isotomoidea</taxon>
        <taxon>Isotomidae</taxon>
        <taxon>Proisotominae</taxon>
        <taxon>Folsomia</taxon>
    </lineage>
</organism>
<dbReference type="EMBL" id="LNIX01000003">
    <property type="protein sequence ID" value="OXA58495.1"/>
    <property type="molecule type" value="Genomic_DNA"/>
</dbReference>
<protein>
    <submittedName>
        <fullName evidence="2">Uncharacterized protein</fullName>
    </submittedName>
</protein>